<feature type="domain" description="ABC transmembrane type-1" evidence="11">
    <location>
        <begin position="24"/>
        <end position="307"/>
    </location>
</feature>
<dbReference type="EMBL" id="QYBC01000031">
    <property type="protein sequence ID" value="RYB01693.1"/>
    <property type="molecule type" value="Genomic_DNA"/>
</dbReference>
<protein>
    <submittedName>
        <fullName evidence="12">ABC transporter ATP-binding protein</fullName>
    </submittedName>
</protein>
<dbReference type="SMART" id="SM00382">
    <property type="entry name" value="AAA"/>
    <property type="match status" value="1"/>
</dbReference>
<evidence type="ECO:0000259" key="10">
    <source>
        <dbReference type="PROSITE" id="PS50893"/>
    </source>
</evidence>
<reference evidence="12 13" key="1">
    <citation type="submission" date="2018-09" db="EMBL/GenBank/DDBJ databases">
        <authorList>
            <person name="Grouzdev D.S."/>
            <person name="Krutkina M.S."/>
        </authorList>
    </citation>
    <scope>NUCLEOTIDE SEQUENCE [LARGE SCALE GENOMIC DNA]</scope>
    <source>
        <strain evidence="12 13">RmlP001</strain>
    </source>
</reference>
<evidence type="ECO:0000256" key="9">
    <source>
        <dbReference type="SAM" id="Phobius"/>
    </source>
</evidence>
<evidence type="ECO:0000256" key="7">
    <source>
        <dbReference type="ARBA" id="ARBA00023136"/>
    </source>
</evidence>
<organism evidence="12 13">
    <name type="scientific">Lichenibacterium ramalinae</name>
    <dbReference type="NCBI Taxonomy" id="2316527"/>
    <lineage>
        <taxon>Bacteria</taxon>
        <taxon>Pseudomonadati</taxon>
        <taxon>Pseudomonadota</taxon>
        <taxon>Alphaproteobacteria</taxon>
        <taxon>Hyphomicrobiales</taxon>
        <taxon>Lichenihabitantaceae</taxon>
        <taxon>Lichenibacterium</taxon>
    </lineage>
</organism>
<feature type="transmembrane region" description="Helical" evidence="9">
    <location>
        <begin position="20"/>
        <end position="42"/>
    </location>
</feature>
<dbReference type="Gene3D" id="1.20.1560.10">
    <property type="entry name" value="ABC transporter type 1, transmembrane domain"/>
    <property type="match status" value="1"/>
</dbReference>
<dbReference type="SUPFAM" id="SSF90123">
    <property type="entry name" value="ABC transporter transmembrane region"/>
    <property type="match status" value="1"/>
</dbReference>
<evidence type="ECO:0000256" key="6">
    <source>
        <dbReference type="ARBA" id="ARBA00022989"/>
    </source>
</evidence>
<evidence type="ECO:0000256" key="1">
    <source>
        <dbReference type="ARBA" id="ARBA00004651"/>
    </source>
</evidence>
<keyword evidence="13" id="KW-1185">Reference proteome</keyword>
<feature type="transmembrane region" description="Helical" evidence="9">
    <location>
        <begin position="139"/>
        <end position="159"/>
    </location>
</feature>
<dbReference type="PANTHER" id="PTHR24221">
    <property type="entry name" value="ATP-BINDING CASSETTE SUB-FAMILY B"/>
    <property type="match status" value="1"/>
</dbReference>
<dbReference type="InterPro" id="IPR027417">
    <property type="entry name" value="P-loop_NTPase"/>
</dbReference>
<feature type="transmembrane region" description="Helical" evidence="9">
    <location>
        <begin position="165"/>
        <end position="184"/>
    </location>
</feature>
<comment type="function">
    <text evidence="8">Part of an ABC transporter complex. Transmembrane domains (TMD) form a pore in the inner membrane and the ATP-binding domain (NBD) is responsible for energy generation.</text>
</comment>
<proteinExistence type="inferred from homology"/>
<evidence type="ECO:0000256" key="3">
    <source>
        <dbReference type="ARBA" id="ARBA00022692"/>
    </source>
</evidence>
<name>A0A4Q2R7G9_9HYPH</name>
<evidence type="ECO:0000256" key="2">
    <source>
        <dbReference type="ARBA" id="ARBA00005417"/>
    </source>
</evidence>
<dbReference type="PROSITE" id="PS50893">
    <property type="entry name" value="ABC_TRANSPORTER_2"/>
    <property type="match status" value="1"/>
</dbReference>
<dbReference type="Proteomes" id="UP000289411">
    <property type="component" value="Unassembled WGS sequence"/>
</dbReference>
<keyword evidence="6 9" id="KW-1133">Transmembrane helix</keyword>
<dbReference type="GO" id="GO:0034040">
    <property type="term" value="F:ATPase-coupled lipid transmembrane transporter activity"/>
    <property type="evidence" value="ECO:0007669"/>
    <property type="project" value="TreeGrafter"/>
</dbReference>
<dbReference type="SUPFAM" id="SSF52540">
    <property type="entry name" value="P-loop containing nucleoside triphosphate hydrolases"/>
    <property type="match status" value="1"/>
</dbReference>
<evidence type="ECO:0000256" key="4">
    <source>
        <dbReference type="ARBA" id="ARBA00022741"/>
    </source>
</evidence>
<comment type="subcellular location">
    <subcellularLocation>
        <location evidence="1">Cell membrane</location>
        <topology evidence="1">Multi-pass membrane protein</topology>
    </subcellularLocation>
</comment>
<dbReference type="GO" id="GO:0005886">
    <property type="term" value="C:plasma membrane"/>
    <property type="evidence" value="ECO:0007669"/>
    <property type="project" value="UniProtKB-SubCell"/>
</dbReference>
<evidence type="ECO:0000256" key="5">
    <source>
        <dbReference type="ARBA" id="ARBA00022840"/>
    </source>
</evidence>
<evidence type="ECO:0000259" key="11">
    <source>
        <dbReference type="PROSITE" id="PS50929"/>
    </source>
</evidence>
<dbReference type="PANTHER" id="PTHR24221:SF654">
    <property type="entry name" value="ATP-BINDING CASSETTE SUB-FAMILY B MEMBER 6"/>
    <property type="match status" value="1"/>
</dbReference>
<keyword evidence="5 12" id="KW-0067">ATP-binding</keyword>
<dbReference type="GO" id="GO:0140359">
    <property type="term" value="F:ABC-type transporter activity"/>
    <property type="evidence" value="ECO:0007669"/>
    <property type="project" value="InterPro"/>
</dbReference>
<dbReference type="Gene3D" id="3.40.50.300">
    <property type="entry name" value="P-loop containing nucleotide triphosphate hydrolases"/>
    <property type="match status" value="1"/>
</dbReference>
<reference evidence="12 13" key="2">
    <citation type="submission" date="2019-02" db="EMBL/GenBank/DDBJ databases">
        <title>'Lichenibacterium ramalinii' gen. nov. sp. nov., 'Lichenibacterium minor' gen. nov. sp. nov.</title>
        <authorList>
            <person name="Pankratov T."/>
        </authorList>
    </citation>
    <scope>NUCLEOTIDE SEQUENCE [LARGE SCALE GENOMIC DNA]</scope>
    <source>
        <strain evidence="12 13">RmlP001</strain>
    </source>
</reference>
<evidence type="ECO:0000313" key="13">
    <source>
        <dbReference type="Proteomes" id="UP000289411"/>
    </source>
</evidence>
<comment type="caution">
    <text evidence="12">The sequence shown here is derived from an EMBL/GenBank/DDBJ whole genome shotgun (WGS) entry which is preliminary data.</text>
</comment>
<dbReference type="PROSITE" id="PS00211">
    <property type="entry name" value="ABC_TRANSPORTER_1"/>
    <property type="match status" value="1"/>
</dbReference>
<dbReference type="InterPro" id="IPR003439">
    <property type="entry name" value="ABC_transporter-like_ATP-bd"/>
</dbReference>
<dbReference type="InterPro" id="IPR011527">
    <property type="entry name" value="ABC1_TM_dom"/>
</dbReference>
<evidence type="ECO:0000313" key="12">
    <source>
        <dbReference type="EMBL" id="RYB01693.1"/>
    </source>
</evidence>
<sequence>MERYAHRPLAFFGRYAARRWLSHAVILAAVLGAVTCSVSTQYGIKFLVDTLAAGQDGGGRPWHAFAVVVGFVAADNLLWRVASWVASHTFVQVSGDLRSDLFRHLTGHAPSYFADRMPGVLTSRVSATSNAVFTMENMAVWNVLPPCAATVGSVLYLSAVSLPMAGALVAVAAVVMVGMFRFAAAGKPLHHDFADKAAAVDGAMVDVIGNMALVRAFGGIPREHRRFDATVGDEVQARRRSLLYLEKLRLAHALVVVALTLVMLGWAIHLWQGKRISAGDVILVCTLGLSVLSATRDLAVALVDVTQHMARLSEALATLLTPHDLREHPDAVELQPRGARVVLDSVTFRFPSGRQIFRDLSLAIEPGQRVGLVGPSGSGKSTLIALVQRLYPLETGRVLIDGQDIAMSTEESLRRAISIVPQDTALLNRSLAENIRYGRPDATDEEVWAAAVAARCRPFIEKMPEGLDTMVGDRGLLLSGGQRQRIAIARAFLKDAPILLLDEATSALDGESEEAIRQALENLMQNRTVVAIAHRLSTLRTFDRILVMQGGVVVQDGAPDDLIRFDGPYRTLVNNEMGRLAPQAA</sequence>
<dbReference type="OrthoDB" id="9804259at2"/>
<dbReference type="PROSITE" id="PS50929">
    <property type="entry name" value="ABC_TM1F"/>
    <property type="match status" value="1"/>
</dbReference>
<feature type="transmembrane region" description="Helical" evidence="9">
    <location>
        <begin position="62"/>
        <end position="79"/>
    </location>
</feature>
<keyword evidence="3 9" id="KW-0812">Transmembrane</keyword>
<dbReference type="InterPro" id="IPR036640">
    <property type="entry name" value="ABC1_TM_sf"/>
</dbReference>
<keyword evidence="4" id="KW-0547">Nucleotide-binding</keyword>
<keyword evidence="7 9" id="KW-0472">Membrane</keyword>
<accession>A0A4Q2R7G9</accession>
<feature type="transmembrane region" description="Helical" evidence="9">
    <location>
        <begin position="248"/>
        <end position="269"/>
    </location>
</feature>
<dbReference type="InterPro" id="IPR039421">
    <property type="entry name" value="Type_1_exporter"/>
</dbReference>
<dbReference type="FunFam" id="3.40.50.300:FF:000218">
    <property type="entry name" value="Multidrug ABC transporter ATP-binding protein"/>
    <property type="match status" value="1"/>
</dbReference>
<dbReference type="InterPro" id="IPR017871">
    <property type="entry name" value="ABC_transporter-like_CS"/>
</dbReference>
<dbReference type="RefSeq" id="WP_129221933.1">
    <property type="nucleotide sequence ID" value="NZ_QYBC01000031.1"/>
</dbReference>
<comment type="similarity">
    <text evidence="2">Belongs to the ABC transporter superfamily.</text>
</comment>
<feature type="domain" description="ABC transporter" evidence="10">
    <location>
        <begin position="341"/>
        <end position="575"/>
    </location>
</feature>
<evidence type="ECO:0000256" key="8">
    <source>
        <dbReference type="ARBA" id="ARBA00024725"/>
    </source>
</evidence>
<dbReference type="Pfam" id="PF00005">
    <property type="entry name" value="ABC_tran"/>
    <property type="match status" value="1"/>
</dbReference>
<dbReference type="GO" id="GO:0005524">
    <property type="term" value="F:ATP binding"/>
    <property type="evidence" value="ECO:0007669"/>
    <property type="project" value="UniProtKB-KW"/>
</dbReference>
<dbReference type="AlphaFoldDB" id="A0A4Q2R7G9"/>
<gene>
    <name evidence="12" type="ORF">D3272_24880</name>
</gene>
<dbReference type="InterPro" id="IPR003593">
    <property type="entry name" value="AAA+_ATPase"/>
</dbReference>
<dbReference type="Pfam" id="PF00664">
    <property type="entry name" value="ABC_membrane"/>
    <property type="match status" value="1"/>
</dbReference>
<dbReference type="GO" id="GO:0016887">
    <property type="term" value="F:ATP hydrolysis activity"/>
    <property type="evidence" value="ECO:0007669"/>
    <property type="project" value="InterPro"/>
</dbReference>